<sequence>MIPEAIIENIVMLGEGDTNQLFEAVKLMDKIVFPEGRGVDGNVIPKLLPTILKLISSDHPHFQKEGIYFATAVTTTFHGPRTATENTKLIIDAGALPLLAASLLSKNFGVQEVALRCLGNIATDFSQDIVEQDAILSRMIEMGKSKERSVCEEALKALKFIAATNSQCCQKILDLGALKMIQKNIVRRLEFKSAKILQTIVLKRPEFVLVIISHNIIFAISSNLRSSNNNLVVGILSLLKDIMDNFGCAKIRQKLTASGGLGYLRNLCDHEDDEINELANKVYLVVENEKATVPIVRDERDSDEIDNVEADDAAADDEEEGNEQVFAAAVVIQQNEPRNKRANESPATSVASKLFRSNTLHSDTEQSVSIMGNEYDDGTELYNDFIDSSSPLHSTPNEQTLTSLQSITTSSATIENNAAERTNVLVKTEPESHEATAKYPTITNSSKLYKIMSNSKYSDVILISSDNVKIPSHRCILGKYSKSFAKIIDENPELPVTINVENFNAEIIQAAIDFMYDKTDAIIGKEMDVFKFARRYDIQEIMDACSSFFEKSVDPSNVCELIQIGYSNNFEELKKKCLAILVEKKKEIDASKFAELPKNILSDFFTAI</sequence>
<protein>
    <submittedName>
        <fullName evidence="2">BTB domain-containing protein</fullName>
    </submittedName>
</protein>
<dbReference type="Proteomes" id="UP000887579">
    <property type="component" value="Unplaced"/>
</dbReference>
<name>A0AC34GYD4_9BILA</name>
<evidence type="ECO:0000313" key="1">
    <source>
        <dbReference type="Proteomes" id="UP000887579"/>
    </source>
</evidence>
<accession>A0AC34GYD4</accession>
<evidence type="ECO:0000313" key="2">
    <source>
        <dbReference type="WBParaSite" id="ES5_v2.g9979.t1"/>
    </source>
</evidence>
<proteinExistence type="predicted"/>
<reference evidence="2" key="1">
    <citation type="submission" date="2022-11" db="UniProtKB">
        <authorList>
            <consortium name="WormBaseParasite"/>
        </authorList>
    </citation>
    <scope>IDENTIFICATION</scope>
</reference>
<organism evidence="1 2">
    <name type="scientific">Panagrolaimus sp. ES5</name>
    <dbReference type="NCBI Taxonomy" id="591445"/>
    <lineage>
        <taxon>Eukaryota</taxon>
        <taxon>Metazoa</taxon>
        <taxon>Ecdysozoa</taxon>
        <taxon>Nematoda</taxon>
        <taxon>Chromadorea</taxon>
        <taxon>Rhabditida</taxon>
        <taxon>Tylenchina</taxon>
        <taxon>Panagrolaimomorpha</taxon>
        <taxon>Panagrolaimoidea</taxon>
        <taxon>Panagrolaimidae</taxon>
        <taxon>Panagrolaimus</taxon>
    </lineage>
</organism>
<dbReference type="WBParaSite" id="ES5_v2.g9979.t1">
    <property type="protein sequence ID" value="ES5_v2.g9979.t1"/>
    <property type="gene ID" value="ES5_v2.g9979"/>
</dbReference>